<dbReference type="InterPro" id="IPR020843">
    <property type="entry name" value="ER"/>
</dbReference>
<dbReference type="Gene3D" id="3.90.180.10">
    <property type="entry name" value="Medium-chain alcohol dehydrogenases, catalytic domain"/>
    <property type="match status" value="1"/>
</dbReference>
<dbReference type="PANTHER" id="PTHR43401:SF2">
    <property type="entry name" value="L-THREONINE 3-DEHYDROGENASE"/>
    <property type="match status" value="1"/>
</dbReference>
<dbReference type="GO" id="GO:0046872">
    <property type="term" value="F:metal ion binding"/>
    <property type="evidence" value="ECO:0007669"/>
    <property type="project" value="UniProtKB-KW"/>
</dbReference>
<keyword evidence="6" id="KW-1185">Reference proteome</keyword>
<name>A0A3A9AII3_9FIRM</name>
<dbReference type="SUPFAM" id="SSF51735">
    <property type="entry name" value="NAD(P)-binding Rossmann-fold domains"/>
    <property type="match status" value="1"/>
</dbReference>
<reference evidence="5 6" key="1">
    <citation type="submission" date="2018-09" db="EMBL/GenBank/DDBJ databases">
        <title>Murine metabolic-syndrome-specific gut microbial biobank.</title>
        <authorList>
            <person name="Liu C."/>
        </authorList>
    </citation>
    <scope>NUCLEOTIDE SEQUENCE [LARGE SCALE GENOMIC DNA]</scope>
    <source>
        <strain evidence="5 6">0.1xD8-82</strain>
    </source>
</reference>
<sequence length="352" mass="37884">MAKKMTGAILPGNSTVEFREFDVPKPGYGQVLVATRASTICGSDIRAIYREHMGKGAEGYISGMIAGHEPCGVVAKAGPGTREFTEGDRVIVYHISGCGICYNCRMGYAIACTSKNRQAYGWQRNGGMAEYILCDEKDLIALPDELTYKDGASVACGFGTAYEALEKIGINGNDAVLVVGLGPVGLATLMLCKAMGAEKLIGVEMNDYRIQLAKDMKLVDYVIKPSDTAVDEILALTGGHGVERAIDCSASDAGRQTAVRATRDWGKIALVGEGNTMSLNPSPDMMHSQKSIYGSWVTSTWRMMDLVEHLVRWGIHPGELVTDEFQVERADEAYALMASGKCGKVAVVFPEK</sequence>
<dbReference type="OrthoDB" id="9769198at2"/>
<dbReference type="PANTHER" id="PTHR43401">
    <property type="entry name" value="L-THREONINE 3-DEHYDROGENASE"/>
    <property type="match status" value="1"/>
</dbReference>
<evidence type="ECO:0000256" key="2">
    <source>
        <dbReference type="ARBA" id="ARBA00022833"/>
    </source>
</evidence>
<evidence type="ECO:0000313" key="5">
    <source>
        <dbReference type="EMBL" id="RKI91400.1"/>
    </source>
</evidence>
<dbReference type="InterPro" id="IPR011032">
    <property type="entry name" value="GroES-like_sf"/>
</dbReference>
<evidence type="ECO:0000256" key="1">
    <source>
        <dbReference type="ARBA" id="ARBA00022723"/>
    </source>
</evidence>
<dbReference type="Proteomes" id="UP000280696">
    <property type="component" value="Unassembled WGS sequence"/>
</dbReference>
<dbReference type="Gene3D" id="3.40.50.720">
    <property type="entry name" value="NAD(P)-binding Rossmann-like Domain"/>
    <property type="match status" value="1"/>
</dbReference>
<keyword evidence="1" id="KW-0479">Metal-binding</keyword>
<protein>
    <submittedName>
        <fullName evidence="5">Alcohol dehydrogenase</fullName>
    </submittedName>
</protein>
<accession>A0A3A9AII3</accession>
<dbReference type="InterPro" id="IPR050129">
    <property type="entry name" value="Zn_alcohol_dh"/>
</dbReference>
<organism evidence="5 6">
    <name type="scientific">Parablautia intestinalis</name>
    <dbReference type="NCBI Taxonomy" id="2320100"/>
    <lineage>
        <taxon>Bacteria</taxon>
        <taxon>Bacillati</taxon>
        <taxon>Bacillota</taxon>
        <taxon>Clostridia</taxon>
        <taxon>Lachnospirales</taxon>
        <taxon>Lachnospiraceae</taxon>
        <taxon>Parablautia</taxon>
    </lineage>
</organism>
<dbReference type="Pfam" id="PF00107">
    <property type="entry name" value="ADH_zinc_N"/>
    <property type="match status" value="1"/>
</dbReference>
<keyword evidence="2" id="KW-0862">Zinc</keyword>
<dbReference type="CDD" id="cd08239">
    <property type="entry name" value="THR_DH_like"/>
    <property type="match status" value="1"/>
</dbReference>
<evidence type="ECO:0000259" key="4">
    <source>
        <dbReference type="SMART" id="SM00829"/>
    </source>
</evidence>
<dbReference type="GO" id="GO:0016491">
    <property type="term" value="F:oxidoreductase activity"/>
    <property type="evidence" value="ECO:0007669"/>
    <property type="project" value="UniProtKB-KW"/>
</dbReference>
<dbReference type="SMART" id="SM00829">
    <property type="entry name" value="PKS_ER"/>
    <property type="match status" value="1"/>
</dbReference>
<evidence type="ECO:0000256" key="3">
    <source>
        <dbReference type="ARBA" id="ARBA00023002"/>
    </source>
</evidence>
<dbReference type="EMBL" id="RAYQ01000010">
    <property type="protein sequence ID" value="RKI91400.1"/>
    <property type="molecule type" value="Genomic_DNA"/>
</dbReference>
<dbReference type="InterPro" id="IPR013154">
    <property type="entry name" value="ADH-like_N"/>
</dbReference>
<dbReference type="Pfam" id="PF08240">
    <property type="entry name" value="ADH_N"/>
    <property type="match status" value="1"/>
</dbReference>
<proteinExistence type="predicted"/>
<feature type="domain" description="Enoyl reductase (ER)" evidence="4">
    <location>
        <begin position="12"/>
        <end position="347"/>
    </location>
</feature>
<dbReference type="SUPFAM" id="SSF50129">
    <property type="entry name" value="GroES-like"/>
    <property type="match status" value="1"/>
</dbReference>
<evidence type="ECO:0000313" key="6">
    <source>
        <dbReference type="Proteomes" id="UP000280696"/>
    </source>
</evidence>
<dbReference type="InterPro" id="IPR013149">
    <property type="entry name" value="ADH-like_C"/>
</dbReference>
<gene>
    <name evidence="5" type="ORF">D7V94_10150</name>
</gene>
<dbReference type="InterPro" id="IPR036291">
    <property type="entry name" value="NAD(P)-bd_dom_sf"/>
</dbReference>
<dbReference type="AlphaFoldDB" id="A0A3A9AII3"/>
<comment type="caution">
    <text evidence="5">The sequence shown here is derived from an EMBL/GenBank/DDBJ whole genome shotgun (WGS) entry which is preliminary data.</text>
</comment>
<keyword evidence="3" id="KW-0560">Oxidoreductase</keyword>